<dbReference type="GO" id="GO:0003899">
    <property type="term" value="F:DNA-directed RNA polymerase activity"/>
    <property type="evidence" value="ECO:0007669"/>
    <property type="project" value="UniProtKB-EC"/>
</dbReference>
<dbReference type="AlphaFoldDB" id="M9W937"/>
<dbReference type="InterPro" id="IPR045867">
    <property type="entry name" value="DNA-dir_RpoC_beta_prime"/>
</dbReference>
<dbReference type="Gene3D" id="1.10.40.90">
    <property type="match status" value="1"/>
</dbReference>
<evidence type="ECO:0000256" key="1">
    <source>
        <dbReference type="ARBA" id="ARBA00004026"/>
    </source>
</evidence>
<dbReference type="InterPro" id="IPR006592">
    <property type="entry name" value="RNA_pol_N"/>
</dbReference>
<keyword evidence="4 7" id="KW-0548">Nucleotidyltransferase</keyword>
<keyword evidence="3 7" id="KW-0808">Transferase</keyword>
<evidence type="ECO:0000256" key="5">
    <source>
        <dbReference type="ARBA" id="ARBA00023163"/>
    </source>
</evidence>
<dbReference type="Pfam" id="PF00623">
    <property type="entry name" value="RNA_pol_Rpb1_2"/>
    <property type="match status" value="1"/>
</dbReference>
<dbReference type="EMBL" id="JN674636">
    <property type="protein sequence ID" value="AGJ89611.1"/>
    <property type="molecule type" value="Genomic_DNA"/>
</dbReference>
<dbReference type="InterPro" id="IPR042102">
    <property type="entry name" value="RNA_pol_Rpb1_3_sf"/>
</dbReference>
<dbReference type="InterPro" id="IPR007080">
    <property type="entry name" value="RNA_pol_Rpb1_1"/>
</dbReference>
<dbReference type="PANTHER" id="PTHR19376">
    <property type="entry name" value="DNA-DIRECTED RNA POLYMERASE"/>
    <property type="match status" value="1"/>
</dbReference>
<organism evidence="9">
    <name type="scientific">Colacium vesiculosum</name>
    <dbReference type="NCBI Taxonomy" id="102910"/>
    <lineage>
        <taxon>Eukaryota</taxon>
        <taxon>Discoba</taxon>
        <taxon>Euglenozoa</taxon>
        <taxon>Euglenida</taxon>
        <taxon>Spirocuta</taxon>
        <taxon>Euglenophyceae</taxon>
        <taxon>Euglenales</taxon>
        <taxon>Euglenaceae</taxon>
        <taxon>Colacium</taxon>
    </lineage>
</organism>
<keyword evidence="2 7" id="KW-0240">DNA-directed RNA polymerase</keyword>
<protein>
    <recommendedName>
        <fullName evidence="7">DNA-directed RNA polymerase subunit</fullName>
        <ecNumber evidence="7">2.7.7.6</ecNumber>
    </recommendedName>
</protein>
<name>M9W937_9EUGL</name>
<reference evidence="9" key="1">
    <citation type="journal article" date="2013" name="J. Eukaryot. Microbiol.">
        <title>Tracing patterns of chloroplast evolution in euglenoids: contributions from Colacium vesiculosum and Strombomonas acuminata (Euglenophyta).</title>
        <authorList>
            <person name="Wiegert K.E."/>
            <person name="Bennett M.S."/>
            <person name="Triemer R.E."/>
        </authorList>
    </citation>
    <scope>NUCLEOTIDE SEQUENCE</scope>
</reference>
<comment type="function">
    <text evidence="1 7">DNA-dependent RNA polymerase catalyzes the transcription of DNA into RNA using the four ribonucleoside triphosphates as substrates.</text>
</comment>
<dbReference type="Gene3D" id="2.40.40.20">
    <property type="match status" value="1"/>
</dbReference>
<dbReference type="GO" id="GO:0003677">
    <property type="term" value="F:DNA binding"/>
    <property type="evidence" value="ECO:0007669"/>
    <property type="project" value="InterPro"/>
</dbReference>
<comment type="catalytic activity">
    <reaction evidence="6 7">
        <text>RNA(n) + a ribonucleoside 5'-triphosphate = RNA(n+1) + diphosphate</text>
        <dbReference type="Rhea" id="RHEA:21248"/>
        <dbReference type="Rhea" id="RHEA-COMP:14527"/>
        <dbReference type="Rhea" id="RHEA-COMP:17342"/>
        <dbReference type="ChEBI" id="CHEBI:33019"/>
        <dbReference type="ChEBI" id="CHEBI:61557"/>
        <dbReference type="ChEBI" id="CHEBI:140395"/>
        <dbReference type="EC" id="2.7.7.6"/>
    </reaction>
</comment>
<keyword evidence="5 7" id="KW-0804">Transcription</keyword>
<dbReference type="Gene3D" id="4.10.860.120">
    <property type="entry name" value="RNA polymerase II, clamp domain"/>
    <property type="match status" value="1"/>
</dbReference>
<evidence type="ECO:0000256" key="3">
    <source>
        <dbReference type="ARBA" id="ARBA00022679"/>
    </source>
</evidence>
<dbReference type="Gene3D" id="1.10.274.100">
    <property type="entry name" value="RNA polymerase Rpb1, domain 3"/>
    <property type="match status" value="1"/>
</dbReference>
<evidence type="ECO:0000256" key="6">
    <source>
        <dbReference type="ARBA" id="ARBA00048552"/>
    </source>
</evidence>
<proteinExistence type="inferred from homology"/>
<accession>M9W937</accession>
<comment type="similarity">
    <text evidence="7">Belongs to the RNA polymerase beta' chain family.</text>
</comment>
<evidence type="ECO:0000256" key="4">
    <source>
        <dbReference type="ARBA" id="ARBA00022695"/>
    </source>
</evidence>
<dbReference type="InterPro" id="IPR007066">
    <property type="entry name" value="RNA_pol_Rpb1_3"/>
</dbReference>
<gene>
    <name evidence="9" type="primary">rpoC1</name>
</gene>
<sequence>MIKEHIKISLASPETILRWTERINRSGQLIGEIKMQENLFSELMKPEFNGLFCEKIFGPVKDFECSCQKFKKNQVKSKGKRKNKEILFCPTCEVELTESKIRNYRMGYINLTSPVIHKWYLKNIPNYISIILNMKTKNLNKLLCENPQWSIKVRDINGKENSLTGTDAIYILLKNINLDEKFKMISEMINMLENILKNKLKNFEENNNENEIINLLNRKELINETTDPELRKLIKRIKKLQNRARLINFFIKTKSKPAWMTIKYLPVLPPNLRPILELKDQERKIIKTDLNELYANIIKRNNTIYRFQRGGIDESRIQEEKYNLQKAVEELIDNNKENSKNNKNLKSLSKILKGKRGRFRENLLGKTVDYSGRSVIIVEPKLNINECGLPEEMALELFQPFLLKKLFKLKIIKTLREGKSKIKNKETIVKKLLEKIIEQYPILLNRAPTLHRLGIQAFQPKIIEGKAIQLHPLVCSAFNADFDGDQMGVHIPISLKTQAEARTLIISSNNCTSPATGGPNLVSSQDMVIGCYFLTIEDTGLFYIFEKIKCFTNFKKALNEYENGNIDIHRYIWIYLKKPTKKIKIIKIKKKVKKIKKISFINSNKLKRTTIGRIIFNKCINQFL</sequence>
<dbReference type="SMART" id="SM00663">
    <property type="entry name" value="RPOLA_N"/>
    <property type="match status" value="1"/>
</dbReference>
<evidence type="ECO:0000259" key="8">
    <source>
        <dbReference type="SMART" id="SM00663"/>
    </source>
</evidence>
<feature type="domain" description="RNA polymerase N-terminal" evidence="8">
    <location>
        <begin position="258"/>
        <end position="535"/>
    </location>
</feature>
<dbReference type="InterPro" id="IPR000722">
    <property type="entry name" value="RNA_pol_asu"/>
</dbReference>
<dbReference type="GO" id="GO:0006351">
    <property type="term" value="P:DNA-templated transcription"/>
    <property type="evidence" value="ECO:0007669"/>
    <property type="project" value="InterPro"/>
</dbReference>
<dbReference type="GO" id="GO:0000428">
    <property type="term" value="C:DNA-directed RNA polymerase complex"/>
    <property type="evidence" value="ECO:0007669"/>
    <property type="project" value="UniProtKB-KW"/>
</dbReference>
<dbReference type="InterPro" id="IPR044893">
    <property type="entry name" value="RNA_pol_Rpb1_clamp_domain"/>
</dbReference>
<keyword evidence="9" id="KW-0150">Chloroplast</keyword>
<dbReference type="Pfam" id="PF04983">
    <property type="entry name" value="RNA_pol_Rpb1_3"/>
    <property type="match status" value="1"/>
</dbReference>
<keyword evidence="9" id="KW-0934">Plastid</keyword>
<dbReference type="SUPFAM" id="SSF64484">
    <property type="entry name" value="beta and beta-prime subunits of DNA dependent RNA-polymerase"/>
    <property type="match status" value="1"/>
</dbReference>
<evidence type="ECO:0000256" key="7">
    <source>
        <dbReference type="RuleBase" id="RU004279"/>
    </source>
</evidence>
<evidence type="ECO:0000313" key="9">
    <source>
        <dbReference type="EMBL" id="AGJ89611.1"/>
    </source>
</evidence>
<dbReference type="Pfam" id="PF04997">
    <property type="entry name" value="RNA_pol_Rpb1_1"/>
    <property type="match status" value="1"/>
</dbReference>
<dbReference type="EC" id="2.7.7.6" evidence="7"/>
<geneLocation type="chloroplast" evidence="9"/>
<dbReference type="PANTHER" id="PTHR19376:SF54">
    <property type="entry name" value="DNA-DIRECTED RNA POLYMERASE SUBUNIT BETA"/>
    <property type="match status" value="1"/>
</dbReference>
<evidence type="ECO:0000256" key="2">
    <source>
        <dbReference type="ARBA" id="ARBA00022478"/>
    </source>
</evidence>